<reference evidence="1" key="1">
    <citation type="submission" date="2021-06" db="EMBL/GenBank/DDBJ databases">
        <authorList>
            <person name="Kallberg Y."/>
            <person name="Tangrot J."/>
            <person name="Rosling A."/>
        </authorList>
    </citation>
    <scope>NUCLEOTIDE SEQUENCE</scope>
    <source>
        <strain evidence="1">MA453B</strain>
    </source>
</reference>
<comment type="caution">
    <text evidence="1">The sequence shown here is derived from an EMBL/GenBank/DDBJ whole genome shotgun (WGS) entry which is preliminary data.</text>
</comment>
<sequence>YKEIGKTGKTWKEIEKRKNEIPDKLYKKLRDTRIDSYNYLDMKLKLIVETSWESYTTKYNESSIRKLDLPKSWEKDLLEIRKKRLNIALEKKDYVMNNIVKNLTECQDEKIYNSLLHEWEEKSFVVFEEFRNKNMTYKYKDYLSGKENNDINELFKTQYRYIFTFLAIKREIKNAEYISYLETGIIRKRLDKDKKFLTKEQIDELENNIKKRIQELKTSEKIY</sequence>
<proteinExistence type="predicted"/>
<protein>
    <submittedName>
        <fullName evidence="1">22950_t:CDS:1</fullName>
    </submittedName>
</protein>
<evidence type="ECO:0000313" key="1">
    <source>
        <dbReference type="EMBL" id="CAG8811934.1"/>
    </source>
</evidence>
<feature type="non-terminal residue" evidence="1">
    <location>
        <position position="1"/>
    </location>
</feature>
<name>A0A9N9K5A7_9GLOM</name>
<dbReference type="Proteomes" id="UP000789405">
    <property type="component" value="Unassembled WGS sequence"/>
</dbReference>
<organism evidence="1 2">
    <name type="scientific">Dentiscutata erythropus</name>
    <dbReference type="NCBI Taxonomy" id="1348616"/>
    <lineage>
        <taxon>Eukaryota</taxon>
        <taxon>Fungi</taxon>
        <taxon>Fungi incertae sedis</taxon>
        <taxon>Mucoromycota</taxon>
        <taxon>Glomeromycotina</taxon>
        <taxon>Glomeromycetes</taxon>
        <taxon>Diversisporales</taxon>
        <taxon>Gigasporaceae</taxon>
        <taxon>Dentiscutata</taxon>
    </lineage>
</organism>
<dbReference type="AlphaFoldDB" id="A0A9N9K5A7"/>
<accession>A0A9N9K5A7</accession>
<dbReference type="EMBL" id="CAJVPY010048172">
    <property type="protein sequence ID" value="CAG8811934.1"/>
    <property type="molecule type" value="Genomic_DNA"/>
</dbReference>
<evidence type="ECO:0000313" key="2">
    <source>
        <dbReference type="Proteomes" id="UP000789405"/>
    </source>
</evidence>
<keyword evidence="2" id="KW-1185">Reference proteome</keyword>
<gene>
    <name evidence="1" type="ORF">DERYTH_LOCUS25539</name>
</gene>